<dbReference type="SUPFAM" id="SSF54236">
    <property type="entry name" value="Ubiquitin-like"/>
    <property type="match status" value="1"/>
</dbReference>
<sequence>MVGPILMEQWTFERLLKPRTAANNNEKPIEIALVQIYMNGLLEQTIIQKKVLGRISVRTRALRKQLREHRRLVNDSRNKKVSRPEPLSRLKAALIPSTTQSLGLSYSIHVIFNTSNQILVLRLCETVFQPGIWVRRRTMYLPRFHFFSSVLRISETVFQPGIRMTMYLNVSKTVALRVKKSDSIGMVKSLLHEEEGIPECLQQLFSKDVQLTDEQKLIDCGIIENSILHAHIDNSVPRTLLVKRLYAKGASSIVMDIQERNMNPNRFRYMSSRSVVASNDRVANVPPKRRNQPVPHLEDPLGEHVSHAEFRVTFTTLAQSVATQNERPPVIPANPVANSAAARIWDFTQMNPPSFFGSKSDEDP</sequence>
<organism evidence="2 3">
    <name type="scientific">Capsicum baccatum</name>
    <name type="common">Peruvian pepper</name>
    <dbReference type="NCBI Taxonomy" id="33114"/>
    <lineage>
        <taxon>Eukaryota</taxon>
        <taxon>Viridiplantae</taxon>
        <taxon>Streptophyta</taxon>
        <taxon>Embryophyta</taxon>
        <taxon>Tracheophyta</taxon>
        <taxon>Spermatophyta</taxon>
        <taxon>Magnoliopsida</taxon>
        <taxon>eudicotyledons</taxon>
        <taxon>Gunneridae</taxon>
        <taxon>Pentapetalae</taxon>
        <taxon>asterids</taxon>
        <taxon>lamiids</taxon>
        <taxon>Solanales</taxon>
        <taxon>Solanaceae</taxon>
        <taxon>Solanoideae</taxon>
        <taxon>Capsiceae</taxon>
        <taxon>Capsicum</taxon>
    </lineage>
</organism>
<dbReference type="AlphaFoldDB" id="A0A2G2WX12"/>
<name>A0A2G2WX12_CAPBA</name>
<proteinExistence type="predicted"/>
<dbReference type="SMART" id="SM00213">
    <property type="entry name" value="UBQ"/>
    <property type="match status" value="1"/>
</dbReference>
<evidence type="ECO:0000259" key="1">
    <source>
        <dbReference type="PROSITE" id="PS50053"/>
    </source>
</evidence>
<comment type="caution">
    <text evidence="2">The sequence shown here is derived from an EMBL/GenBank/DDBJ whole genome shotgun (WGS) entry which is preliminary data.</text>
</comment>
<reference evidence="2 3" key="1">
    <citation type="journal article" date="2017" name="Genome Biol.">
        <title>New reference genome sequences of hot pepper reveal the massive evolution of plant disease-resistance genes by retroduplication.</title>
        <authorList>
            <person name="Kim S."/>
            <person name="Park J."/>
            <person name="Yeom S.I."/>
            <person name="Kim Y.M."/>
            <person name="Seo E."/>
            <person name="Kim K.T."/>
            <person name="Kim M.S."/>
            <person name="Lee J.M."/>
            <person name="Cheong K."/>
            <person name="Shin H.S."/>
            <person name="Kim S.B."/>
            <person name="Han K."/>
            <person name="Lee J."/>
            <person name="Park M."/>
            <person name="Lee H.A."/>
            <person name="Lee H.Y."/>
            <person name="Lee Y."/>
            <person name="Oh S."/>
            <person name="Lee J.H."/>
            <person name="Choi E."/>
            <person name="Choi E."/>
            <person name="Lee S.E."/>
            <person name="Jeon J."/>
            <person name="Kim H."/>
            <person name="Choi G."/>
            <person name="Song H."/>
            <person name="Lee J."/>
            <person name="Lee S.C."/>
            <person name="Kwon J.K."/>
            <person name="Lee H.Y."/>
            <person name="Koo N."/>
            <person name="Hong Y."/>
            <person name="Kim R.W."/>
            <person name="Kang W.H."/>
            <person name="Huh J.H."/>
            <person name="Kang B.C."/>
            <person name="Yang T.J."/>
            <person name="Lee Y.H."/>
            <person name="Bennetzen J.L."/>
            <person name="Choi D."/>
        </authorList>
    </citation>
    <scope>NUCLEOTIDE SEQUENCE [LARGE SCALE GENOMIC DNA]</scope>
    <source>
        <strain evidence="3">cv. PBC81</strain>
    </source>
</reference>
<dbReference type="Gene3D" id="3.10.20.90">
    <property type="entry name" value="Phosphatidylinositol 3-kinase Catalytic Subunit, Chain A, domain 1"/>
    <property type="match status" value="1"/>
</dbReference>
<dbReference type="InterPro" id="IPR029071">
    <property type="entry name" value="Ubiquitin-like_domsf"/>
</dbReference>
<dbReference type="PROSITE" id="PS50053">
    <property type="entry name" value="UBIQUITIN_2"/>
    <property type="match status" value="1"/>
</dbReference>
<accession>A0A2G2WX12</accession>
<feature type="domain" description="Ubiquitin-like" evidence="1">
    <location>
        <begin position="162"/>
        <end position="232"/>
    </location>
</feature>
<dbReference type="InterPro" id="IPR000626">
    <property type="entry name" value="Ubiquitin-like_dom"/>
</dbReference>
<dbReference type="CDD" id="cd17039">
    <property type="entry name" value="Ubl_ubiquitin_like"/>
    <property type="match status" value="1"/>
</dbReference>
<protein>
    <recommendedName>
        <fullName evidence="1">Ubiquitin-like domain-containing protein</fullName>
    </recommendedName>
</protein>
<reference evidence="3" key="2">
    <citation type="journal article" date="2017" name="J. Anim. Genet.">
        <title>Multiple reference genome sequences of hot pepper reveal the massive evolution of plant disease resistance genes by retroduplication.</title>
        <authorList>
            <person name="Kim S."/>
            <person name="Park J."/>
            <person name="Yeom S.-I."/>
            <person name="Kim Y.-M."/>
            <person name="Seo E."/>
            <person name="Kim K.-T."/>
            <person name="Kim M.-S."/>
            <person name="Lee J.M."/>
            <person name="Cheong K."/>
            <person name="Shin H.-S."/>
            <person name="Kim S.-B."/>
            <person name="Han K."/>
            <person name="Lee J."/>
            <person name="Park M."/>
            <person name="Lee H.-A."/>
            <person name="Lee H.-Y."/>
            <person name="Lee Y."/>
            <person name="Oh S."/>
            <person name="Lee J.H."/>
            <person name="Choi E."/>
            <person name="Choi E."/>
            <person name="Lee S.E."/>
            <person name="Jeon J."/>
            <person name="Kim H."/>
            <person name="Choi G."/>
            <person name="Song H."/>
            <person name="Lee J."/>
            <person name="Lee S.-C."/>
            <person name="Kwon J.-K."/>
            <person name="Lee H.-Y."/>
            <person name="Koo N."/>
            <person name="Hong Y."/>
            <person name="Kim R.W."/>
            <person name="Kang W.-H."/>
            <person name="Huh J.H."/>
            <person name="Kang B.-C."/>
            <person name="Yang T.-J."/>
            <person name="Lee Y.-H."/>
            <person name="Bennetzen J.L."/>
            <person name="Choi D."/>
        </authorList>
    </citation>
    <scope>NUCLEOTIDE SEQUENCE [LARGE SCALE GENOMIC DNA]</scope>
    <source>
        <strain evidence="3">cv. PBC81</strain>
    </source>
</reference>
<dbReference type="OrthoDB" id="1894077at2759"/>
<evidence type="ECO:0000313" key="2">
    <source>
        <dbReference type="EMBL" id="PHT49762.1"/>
    </source>
</evidence>
<dbReference type="EMBL" id="MLFT02000004">
    <property type="protein sequence ID" value="PHT49762.1"/>
    <property type="molecule type" value="Genomic_DNA"/>
</dbReference>
<evidence type="ECO:0000313" key="3">
    <source>
        <dbReference type="Proteomes" id="UP000224567"/>
    </source>
</evidence>
<keyword evidence="3" id="KW-1185">Reference proteome</keyword>
<gene>
    <name evidence="2" type="ORF">CQW23_09509</name>
</gene>
<dbReference type="Pfam" id="PF00240">
    <property type="entry name" value="ubiquitin"/>
    <property type="match status" value="1"/>
</dbReference>
<dbReference type="Proteomes" id="UP000224567">
    <property type="component" value="Unassembled WGS sequence"/>
</dbReference>